<name>A0A0C2YCD0_HEBCY</name>
<reference evidence="1 2" key="1">
    <citation type="submission" date="2014-04" db="EMBL/GenBank/DDBJ databases">
        <authorList>
            <consortium name="DOE Joint Genome Institute"/>
            <person name="Kuo A."/>
            <person name="Gay G."/>
            <person name="Dore J."/>
            <person name="Kohler A."/>
            <person name="Nagy L.G."/>
            <person name="Floudas D."/>
            <person name="Copeland A."/>
            <person name="Barry K.W."/>
            <person name="Cichocki N."/>
            <person name="Veneault-Fourrey C."/>
            <person name="LaButti K."/>
            <person name="Lindquist E.A."/>
            <person name="Lipzen A."/>
            <person name="Lundell T."/>
            <person name="Morin E."/>
            <person name="Murat C."/>
            <person name="Sun H."/>
            <person name="Tunlid A."/>
            <person name="Henrissat B."/>
            <person name="Grigoriev I.V."/>
            <person name="Hibbett D.S."/>
            <person name="Martin F."/>
            <person name="Nordberg H.P."/>
            <person name="Cantor M.N."/>
            <person name="Hua S.X."/>
        </authorList>
    </citation>
    <scope>NUCLEOTIDE SEQUENCE [LARGE SCALE GENOMIC DNA]</scope>
    <source>
        <strain evidence="2">h7</strain>
    </source>
</reference>
<gene>
    <name evidence="1" type="ORF">M413DRAFT_29884</name>
</gene>
<reference evidence="2" key="2">
    <citation type="submission" date="2015-01" db="EMBL/GenBank/DDBJ databases">
        <title>Evolutionary Origins and Diversification of the Mycorrhizal Mutualists.</title>
        <authorList>
            <consortium name="DOE Joint Genome Institute"/>
            <consortium name="Mycorrhizal Genomics Consortium"/>
            <person name="Kohler A."/>
            <person name="Kuo A."/>
            <person name="Nagy L.G."/>
            <person name="Floudas D."/>
            <person name="Copeland A."/>
            <person name="Barry K.W."/>
            <person name="Cichocki N."/>
            <person name="Veneault-Fourrey C."/>
            <person name="LaButti K."/>
            <person name="Lindquist E.A."/>
            <person name="Lipzen A."/>
            <person name="Lundell T."/>
            <person name="Morin E."/>
            <person name="Murat C."/>
            <person name="Riley R."/>
            <person name="Ohm R."/>
            <person name="Sun H."/>
            <person name="Tunlid A."/>
            <person name="Henrissat B."/>
            <person name="Grigoriev I.V."/>
            <person name="Hibbett D.S."/>
            <person name="Martin F."/>
        </authorList>
    </citation>
    <scope>NUCLEOTIDE SEQUENCE [LARGE SCALE GENOMIC DNA]</scope>
    <source>
        <strain evidence="2">h7</strain>
    </source>
</reference>
<evidence type="ECO:0000313" key="2">
    <source>
        <dbReference type="Proteomes" id="UP000053424"/>
    </source>
</evidence>
<keyword evidence="2" id="KW-1185">Reference proteome</keyword>
<accession>A0A0C2YCD0</accession>
<dbReference type="EMBL" id="KN831789">
    <property type="protein sequence ID" value="KIM38627.1"/>
    <property type="molecule type" value="Genomic_DNA"/>
</dbReference>
<dbReference type="HOGENOM" id="CLU_1267026_0_0_1"/>
<dbReference type="Proteomes" id="UP000053424">
    <property type="component" value="Unassembled WGS sequence"/>
</dbReference>
<sequence>MDGTKEEIFEYAKTAQRSNETQTQVARLNCRSLEIIPLQSLIVASPRHDLQITAHGVFKLNDAWDDPIAPRTMTSMKVHGFKHSALKTPRFSTVEDGNEKISRPPIVVCIAIRPNATNARAVRDVTPDILHSLQLMSRSLMTPSSGRKGIKLYDATASDALLYQYPNTIRSQHFIKVIVVEPPGEFADEMALRLRPARTVTATKKETAPQQAIVGSKH</sequence>
<evidence type="ECO:0000313" key="1">
    <source>
        <dbReference type="EMBL" id="KIM38627.1"/>
    </source>
</evidence>
<proteinExistence type="predicted"/>
<dbReference type="OrthoDB" id="3364808at2759"/>
<dbReference type="AlphaFoldDB" id="A0A0C2YCD0"/>
<protein>
    <submittedName>
        <fullName evidence="1">Uncharacterized protein</fullName>
    </submittedName>
</protein>
<organism evidence="1 2">
    <name type="scientific">Hebeloma cylindrosporum</name>
    <dbReference type="NCBI Taxonomy" id="76867"/>
    <lineage>
        <taxon>Eukaryota</taxon>
        <taxon>Fungi</taxon>
        <taxon>Dikarya</taxon>
        <taxon>Basidiomycota</taxon>
        <taxon>Agaricomycotina</taxon>
        <taxon>Agaricomycetes</taxon>
        <taxon>Agaricomycetidae</taxon>
        <taxon>Agaricales</taxon>
        <taxon>Agaricineae</taxon>
        <taxon>Hymenogastraceae</taxon>
        <taxon>Hebeloma</taxon>
    </lineage>
</organism>